<evidence type="ECO:0000313" key="1">
    <source>
        <dbReference type="EMBL" id="KKF03248.1"/>
    </source>
</evidence>
<dbReference type="OrthoDB" id="3863730at2"/>
<dbReference type="EMBL" id="LAUZ02000015">
    <property type="protein sequence ID" value="KKF03248.1"/>
    <property type="molecule type" value="Genomic_DNA"/>
</dbReference>
<evidence type="ECO:0008006" key="3">
    <source>
        <dbReference type="Google" id="ProtNLM"/>
    </source>
</evidence>
<name>A0A0M2K8D4_9MYCO</name>
<dbReference type="RefSeq" id="WP_046361768.1">
    <property type="nucleotide sequence ID" value="NZ_LAUZ02000015.1"/>
</dbReference>
<evidence type="ECO:0000313" key="2">
    <source>
        <dbReference type="Proteomes" id="UP000034150"/>
    </source>
</evidence>
<protein>
    <recommendedName>
        <fullName evidence="3">HEXXH motif domain-containing protein</fullName>
    </recommendedName>
</protein>
<dbReference type="Proteomes" id="UP000034150">
    <property type="component" value="Unassembled WGS sequence"/>
</dbReference>
<comment type="caution">
    <text evidence="1">The sequence shown here is derived from an EMBL/GenBank/DDBJ whole genome shotgun (WGS) entry which is preliminary data.</text>
</comment>
<keyword evidence="2" id="KW-1185">Reference proteome</keyword>
<organism evidence="1 2">
    <name type="scientific">Mycolicibacterium obuense</name>
    <dbReference type="NCBI Taxonomy" id="1807"/>
    <lineage>
        <taxon>Bacteria</taxon>
        <taxon>Bacillati</taxon>
        <taxon>Actinomycetota</taxon>
        <taxon>Actinomycetes</taxon>
        <taxon>Mycobacteriales</taxon>
        <taxon>Mycobacteriaceae</taxon>
        <taxon>Mycolicibacterium</taxon>
    </lineage>
</organism>
<dbReference type="PATRIC" id="fig|1807.13.peg.1794"/>
<gene>
    <name evidence="1" type="ORF">WN67_03905</name>
</gene>
<reference evidence="1 2" key="1">
    <citation type="journal article" date="2015" name="Genome Announc.">
        <title>Draft Genome Sequence of Mycobacterium obuense Strain UC1, Isolated from Patient Sputum.</title>
        <authorList>
            <person name="Greninger A.L."/>
            <person name="Cunningham G."/>
            <person name="Hsu E.D."/>
            <person name="Yu J.M."/>
            <person name="Chiu C.Y."/>
            <person name="Miller S."/>
        </authorList>
    </citation>
    <scope>NUCLEOTIDE SEQUENCE [LARGE SCALE GENOMIC DNA]</scope>
    <source>
        <strain evidence="1 2">UC1</strain>
    </source>
</reference>
<sequence>MLETTRDRELALITGRWGAPSDLRSAALTWFTEAGLSEDKVMDANIHPLLQHAAEVTHGQEHADAVPDVDREQLDEYRPPTQIADRRLEGTDVELHDGASIMVRVINNRIDPKRVLTLNSEQRATLDRAIEILETTIPDLSRDALSYLQMFALTDRPNMVGETWMEYPGLVLFGPAAFETPKVLAESLFHEALHSKTVWLERGMKTLLEEATSGEQDEDDKPIQVPWRREEDGSVSQWSTVRTFDAFYVYAHLTVSAAAVWEAERLDKDLDQWRRICFRAAYLSNQLRNNPKCADIGSERHQVVGWLDDIRAQPFDLSPAGQEQLTRAA</sequence>
<proteinExistence type="predicted"/>
<dbReference type="AlphaFoldDB" id="A0A0M2K8D4"/>
<accession>A0A0M2K8D4</accession>